<proteinExistence type="predicted"/>
<feature type="repeat" description="PPR" evidence="2">
    <location>
        <begin position="409"/>
        <end position="443"/>
    </location>
</feature>
<dbReference type="FunFam" id="1.25.40.10:FF:000125">
    <property type="entry name" value="Pentatricopeptide repeat-containing protein"/>
    <property type="match status" value="1"/>
</dbReference>
<keyword evidence="1" id="KW-0677">Repeat</keyword>
<sequence length="633" mass="70944">MPLFLSCSHSPPDAATAALDFLPRCRTPRDARQLHARLVTSGLLRRHPAPLLRRLFYSPHPPLRHLARRLFFSLPFTDHRRFLWNALIGSSSRGSHPREALLAFALMLFDSVAADEFAFSLALTACSRILRLLEGSQIHGLLLKSGLASNPYLQNGLIAFYSKCGLPHIARKVFDRVLERDAVAWNSMINGYVKEAKMSAAEELFDEMDSRRKNVVTWNTMLSGYTVSVQNIDAARQLFDSMPARDMVSWNLMIDGYVKCGRVVDAEDMFEKMPERDVISCTTMINGYMGLGRIDYAKKLFEAMAEKDLITWNTMMDGYVKNGLSREALNLFANMRGKDNAAPDNTTLATVLTALTELGRINDGISIHEYIKRSNLSMDGNLGVALIDMYSKCGRLDDALKVFDISANSVDHWNAMISGFACHGHGNLALELFREMERQLLKPDDITFIAVLSACSHAGMVDEGLMCFERMQKEHGLEPKVQHYGCMVDILSRAGKLEEALGLIRSMPMEPNDVVWRSLLSACRNHRDLDMGQKLVQCLTGERIWNSSSYVLLSNLYAGVGLWGDAWKLRMLMREKNMKKLPGCSSIEVDGKVYEFVVGDQLQTQTQEVNSSLDVCCIPKLYSSTASIDCACL</sequence>
<accession>A0A8J5K8F9</accession>
<dbReference type="FunFam" id="1.25.40.10:FF:000184">
    <property type="entry name" value="Pentatricopeptide repeat-containing protein, chloroplastic"/>
    <property type="match status" value="1"/>
</dbReference>
<evidence type="ECO:0000313" key="4">
    <source>
        <dbReference type="Proteomes" id="UP000734854"/>
    </source>
</evidence>
<feature type="repeat" description="PPR" evidence="2">
    <location>
        <begin position="444"/>
        <end position="479"/>
    </location>
</feature>
<dbReference type="Pfam" id="PF20431">
    <property type="entry name" value="E_motif"/>
    <property type="match status" value="1"/>
</dbReference>
<comment type="caution">
    <text evidence="3">The sequence shown here is derived from an EMBL/GenBank/DDBJ whole genome shotgun (WGS) entry which is preliminary data.</text>
</comment>
<dbReference type="GO" id="GO:0003723">
    <property type="term" value="F:RNA binding"/>
    <property type="evidence" value="ECO:0007669"/>
    <property type="project" value="InterPro"/>
</dbReference>
<dbReference type="InterPro" id="IPR046960">
    <property type="entry name" value="PPR_At4g14850-like_plant"/>
</dbReference>
<name>A0A8J5K8F9_ZINOF</name>
<dbReference type="InterPro" id="IPR046848">
    <property type="entry name" value="E_motif"/>
</dbReference>
<dbReference type="OrthoDB" id="772730at2759"/>
<dbReference type="Pfam" id="PF13041">
    <property type="entry name" value="PPR_2"/>
    <property type="match status" value="3"/>
</dbReference>
<dbReference type="NCBIfam" id="TIGR00756">
    <property type="entry name" value="PPR"/>
    <property type="match status" value="6"/>
</dbReference>
<dbReference type="EMBL" id="JACMSC010000018">
    <property type="protein sequence ID" value="KAG6475500.1"/>
    <property type="molecule type" value="Genomic_DNA"/>
</dbReference>
<organism evidence="3 4">
    <name type="scientific">Zingiber officinale</name>
    <name type="common">Ginger</name>
    <name type="synonym">Amomum zingiber</name>
    <dbReference type="NCBI Taxonomy" id="94328"/>
    <lineage>
        <taxon>Eukaryota</taxon>
        <taxon>Viridiplantae</taxon>
        <taxon>Streptophyta</taxon>
        <taxon>Embryophyta</taxon>
        <taxon>Tracheophyta</taxon>
        <taxon>Spermatophyta</taxon>
        <taxon>Magnoliopsida</taxon>
        <taxon>Liliopsida</taxon>
        <taxon>Zingiberales</taxon>
        <taxon>Zingiberaceae</taxon>
        <taxon>Zingiber</taxon>
    </lineage>
</organism>
<dbReference type="PANTHER" id="PTHR47926:SF456">
    <property type="entry name" value="PENTATRICOPEPTIDE REPEAT-CONTAINING PROTEIN ELI1, CHLOROPLASTIC"/>
    <property type="match status" value="1"/>
</dbReference>
<dbReference type="GO" id="GO:0009451">
    <property type="term" value="P:RNA modification"/>
    <property type="evidence" value="ECO:0007669"/>
    <property type="project" value="InterPro"/>
</dbReference>
<evidence type="ECO:0008006" key="5">
    <source>
        <dbReference type="Google" id="ProtNLM"/>
    </source>
</evidence>
<protein>
    <recommendedName>
        <fullName evidence="5">Chlororespiratory reduction 4</fullName>
    </recommendedName>
</protein>
<feature type="repeat" description="PPR" evidence="2">
    <location>
        <begin position="246"/>
        <end position="280"/>
    </location>
</feature>
<reference evidence="3 4" key="1">
    <citation type="submission" date="2020-08" db="EMBL/GenBank/DDBJ databases">
        <title>Plant Genome Project.</title>
        <authorList>
            <person name="Zhang R.-G."/>
        </authorList>
    </citation>
    <scope>NUCLEOTIDE SEQUENCE [LARGE SCALE GENOMIC DNA]</scope>
    <source>
        <tissue evidence="3">Rhizome</tissue>
    </source>
</reference>
<gene>
    <name evidence="3" type="ORF">ZIOFF_064722</name>
</gene>
<feature type="repeat" description="PPR" evidence="2">
    <location>
        <begin position="181"/>
        <end position="215"/>
    </location>
</feature>
<dbReference type="InterPro" id="IPR002885">
    <property type="entry name" value="PPR_rpt"/>
</dbReference>
<keyword evidence="4" id="KW-1185">Reference proteome</keyword>
<dbReference type="GO" id="GO:0048731">
    <property type="term" value="P:system development"/>
    <property type="evidence" value="ECO:0007669"/>
    <property type="project" value="UniProtKB-ARBA"/>
</dbReference>
<dbReference type="PANTHER" id="PTHR47926">
    <property type="entry name" value="PENTATRICOPEPTIDE REPEAT-CONTAINING PROTEIN"/>
    <property type="match status" value="1"/>
</dbReference>
<dbReference type="AlphaFoldDB" id="A0A8J5K8F9"/>
<evidence type="ECO:0000256" key="1">
    <source>
        <dbReference type="ARBA" id="ARBA00022737"/>
    </source>
</evidence>
<dbReference type="Proteomes" id="UP000734854">
    <property type="component" value="Unassembled WGS sequence"/>
</dbReference>
<evidence type="ECO:0000256" key="2">
    <source>
        <dbReference type="PROSITE-ProRule" id="PRU00708"/>
    </source>
</evidence>
<dbReference type="PROSITE" id="PS51375">
    <property type="entry name" value="PPR"/>
    <property type="match status" value="5"/>
</dbReference>
<dbReference type="Pfam" id="PF01535">
    <property type="entry name" value="PPR"/>
    <property type="match status" value="5"/>
</dbReference>
<feature type="repeat" description="PPR" evidence="2">
    <location>
        <begin position="308"/>
        <end position="342"/>
    </location>
</feature>
<evidence type="ECO:0000313" key="3">
    <source>
        <dbReference type="EMBL" id="KAG6475500.1"/>
    </source>
</evidence>